<protein>
    <submittedName>
        <fullName evidence="1">Uncharacterized protein</fullName>
    </submittedName>
</protein>
<evidence type="ECO:0000313" key="1">
    <source>
        <dbReference type="EMBL" id="MCZ0861619.1"/>
    </source>
</evidence>
<sequence>MLIRRDDRSIIANVASAGTEPVRGMFRFSLLQNFDLGSDGQQYNPCRCRASVAFFGADADPHNPVY</sequence>
<dbReference type="Proteomes" id="UP001141422">
    <property type="component" value="Unassembled WGS sequence"/>
</dbReference>
<organism evidence="1 2">
    <name type="scientific">Methanocorpusculum petauri</name>
    <dbReference type="NCBI Taxonomy" id="3002863"/>
    <lineage>
        <taxon>Archaea</taxon>
        <taxon>Methanobacteriati</taxon>
        <taxon>Methanobacteriota</taxon>
        <taxon>Stenosarchaea group</taxon>
        <taxon>Methanomicrobia</taxon>
        <taxon>Methanomicrobiales</taxon>
        <taxon>Methanocorpusculaceae</taxon>
        <taxon>Methanocorpusculum</taxon>
    </lineage>
</organism>
<evidence type="ECO:0000313" key="2">
    <source>
        <dbReference type="Proteomes" id="UP001141422"/>
    </source>
</evidence>
<gene>
    <name evidence="1" type="ORF">O0S10_10405</name>
</gene>
<dbReference type="EMBL" id="JAPTGB010000045">
    <property type="protein sequence ID" value="MCZ0861619.1"/>
    <property type="molecule type" value="Genomic_DNA"/>
</dbReference>
<keyword evidence="2" id="KW-1185">Reference proteome</keyword>
<proteinExistence type="predicted"/>
<name>A0ABT4IJQ3_9EURY</name>
<reference evidence="1" key="1">
    <citation type="submission" date="2022-12" db="EMBL/GenBank/DDBJ databases">
        <title>Isolation and characterisation of novel Methanocorpusculum spp. from native Australian herbivores indicates the genus is ancestrally host-associated.</title>
        <authorList>
            <person name="Volmer J.G."/>
            <person name="Soo R.M."/>
            <person name="Evans P.N."/>
            <person name="Hoedt E.C."/>
            <person name="Astorga Alsina A.L."/>
            <person name="Woodcroft B.J."/>
            <person name="Tyson G.W."/>
            <person name="Hugenholtz P."/>
            <person name="Morrison M."/>
        </authorList>
    </citation>
    <scope>NUCLEOTIDE SEQUENCE</scope>
    <source>
        <strain evidence="1">MG</strain>
    </source>
</reference>
<accession>A0ABT4IJQ3</accession>
<dbReference type="RefSeq" id="WP_268925813.1">
    <property type="nucleotide sequence ID" value="NZ_JAPTGB010000045.1"/>
</dbReference>
<comment type="caution">
    <text evidence="1">The sequence shown here is derived from an EMBL/GenBank/DDBJ whole genome shotgun (WGS) entry which is preliminary data.</text>
</comment>